<dbReference type="InterPro" id="IPR025232">
    <property type="entry name" value="DUF4174"/>
</dbReference>
<keyword evidence="1 3" id="KW-0732">Signal</keyword>
<protein>
    <submittedName>
        <fullName evidence="5">Uncharacterized protein DUF4174</fullName>
    </submittedName>
</protein>
<keyword evidence="6" id="KW-1185">Reference proteome</keyword>
<feature type="chain" id="PRO_5015696373" evidence="3">
    <location>
        <begin position="22"/>
        <end position="163"/>
    </location>
</feature>
<dbReference type="AlphaFoldDB" id="A0A2S6I938"/>
<feature type="compositionally biased region" description="Polar residues" evidence="2">
    <location>
        <begin position="142"/>
        <end position="153"/>
    </location>
</feature>
<name>A0A2S6I938_9BACT</name>
<proteinExistence type="predicted"/>
<sequence length="163" mass="18306">MKLVSSLLVFLALPLCLSAQSLNEFRWKSRVIILFAPSLDDPLFLKQYAALDDAREALQERRTVVLMVTPEGVHENSGLFLAESSSEYFYNQFSAQPYQLELSLVGLDGTEKYRAKNTVTPVSVLLELVDGMPMRQRELQRGTGNRSQINSKDPTPDIPDGKN</sequence>
<organism evidence="5 6">
    <name type="scientific">Neolewinella xylanilytica</name>
    <dbReference type="NCBI Taxonomy" id="1514080"/>
    <lineage>
        <taxon>Bacteria</taxon>
        <taxon>Pseudomonadati</taxon>
        <taxon>Bacteroidota</taxon>
        <taxon>Saprospiria</taxon>
        <taxon>Saprospirales</taxon>
        <taxon>Lewinellaceae</taxon>
        <taxon>Neolewinella</taxon>
    </lineage>
</organism>
<gene>
    <name evidence="5" type="ORF">CLV84_0973</name>
</gene>
<dbReference type="OrthoDB" id="7362103at2"/>
<dbReference type="RefSeq" id="WP_104418588.1">
    <property type="nucleotide sequence ID" value="NZ_PTJC01000005.1"/>
</dbReference>
<evidence type="ECO:0000256" key="1">
    <source>
        <dbReference type="ARBA" id="ARBA00022729"/>
    </source>
</evidence>
<evidence type="ECO:0000256" key="2">
    <source>
        <dbReference type="SAM" id="MobiDB-lite"/>
    </source>
</evidence>
<evidence type="ECO:0000256" key="3">
    <source>
        <dbReference type="SAM" id="SignalP"/>
    </source>
</evidence>
<reference evidence="5 6" key="1">
    <citation type="submission" date="2018-02" db="EMBL/GenBank/DDBJ databases">
        <title>Genomic Encyclopedia of Archaeal and Bacterial Type Strains, Phase II (KMG-II): from individual species to whole genera.</title>
        <authorList>
            <person name="Goeker M."/>
        </authorList>
    </citation>
    <scope>NUCLEOTIDE SEQUENCE [LARGE SCALE GENOMIC DNA]</scope>
    <source>
        <strain evidence="5 6">DSM 29526</strain>
    </source>
</reference>
<evidence type="ECO:0000313" key="6">
    <source>
        <dbReference type="Proteomes" id="UP000237662"/>
    </source>
</evidence>
<comment type="caution">
    <text evidence="5">The sequence shown here is derived from an EMBL/GenBank/DDBJ whole genome shotgun (WGS) entry which is preliminary data.</text>
</comment>
<dbReference type="EMBL" id="PTJC01000005">
    <property type="protein sequence ID" value="PPK88010.1"/>
    <property type="molecule type" value="Genomic_DNA"/>
</dbReference>
<evidence type="ECO:0000259" key="4">
    <source>
        <dbReference type="Pfam" id="PF13778"/>
    </source>
</evidence>
<feature type="region of interest" description="Disordered" evidence="2">
    <location>
        <begin position="139"/>
        <end position="163"/>
    </location>
</feature>
<dbReference type="Proteomes" id="UP000237662">
    <property type="component" value="Unassembled WGS sequence"/>
</dbReference>
<evidence type="ECO:0000313" key="5">
    <source>
        <dbReference type="EMBL" id="PPK88010.1"/>
    </source>
</evidence>
<feature type="domain" description="DUF4174" evidence="4">
    <location>
        <begin position="22"/>
        <end position="138"/>
    </location>
</feature>
<dbReference type="Pfam" id="PF13778">
    <property type="entry name" value="DUF4174"/>
    <property type="match status" value="1"/>
</dbReference>
<accession>A0A2S6I938</accession>
<feature type="signal peptide" evidence="3">
    <location>
        <begin position="1"/>
        <end position="21"/>
    </location>
</feature>